<sequence length="202" mass="23920">MSVISKIELTDVVRENGVYCEFCKAWRPLNSWHCKRCNACILRRDHHCTFFNRCIGQANKRFYILFLAYVAISMAYAAYYNYYWVASKYEDAYGPIITIARFMNPLLRYLTMQQRGDKEFSVAYWCLNIAFAIWAGVLFVYHFRNAVNGVTAHEANHYPELKNNSKWKQNLVNVFGVKWYWAIVWPFCSSPLPERIKIEKES</sequence>
<reference evidence="9 10" key="1">
    <citation type="submission" date="2020-04" db="EMBL/GenBank/DDBJ databases">
        <authorList>
            <person name="Wallbank WR R."/>
            <person name="Pardo Diaz C."/>
            <person name="Kozak K."/>
            <person name="Martin S."/>
            <person name="Jiggins C."/>
            <person name="Moest M."/>
            <person name="Warren A I."/>
            <person name="Byers J.R.P. K."/>
            <person name="Montejo-Kovacevich G."/>
            <person name="Yen C E."/>
        </authorList>
    </citation>
    <scope>NUCLEOTIDE SEQUENCE [LARGE SCALE GENOMIC DNA]</scope>
</reference>
<proteinExistence type="inferred from homology"/>
<keyword evidence="5 7" id="KW-0472">Membrane</keyword>
<protein>
    <recommendedName>
        <fullName evidence="7">Palmitoyltransferase</fullName>
        <ecNumber evidence="7">2.3.1.225</ecNumber>
    </recommendedName>
</protein>
<comment type="domain">
    <text evidence="7">The DHHC domain is required for palmitoyltransferase activity.</text>
</comment>
<feature type="transmembrane region" description="Helical" evidence="7">
    <location>
        <begin position="122"/>
        <end position="143"/>
    </location>
</feature>
<dbReference type="EC" id="2.3.1.225" evidence="7"/>
<comment type="subcellular location">
    <subcellularLocation>
        <location evidence="1">Membrane</location>
        <topology evidence="1">Multi-pass membrane protein</topology>
    </subcellularLocation>
</comment>
<feature type="transmembrane region" description="Helical" evidence="7">
    <location>
        <begin position="62"/>
        <end position="80"/>
    </location>
</feature>
<evidence type="ECO:0000313" key="10">
    <source>
        <dbReference type="Proteomes" id="UP000494106"/>
    </source>
</evidence>
<keyword evidence="6 7" id="KW-0012">Acyltransferase</keyword>
<evidence type="ECO:0000256" key="7">
    <source>
        <dbReference type="RuleBase" id="RU079119"/>
    </source>
</evidence>
<keyword evidence="4 7" id="KW-1133">Transmembrane helix</keyword>
<evidence type="ECO:0000256" key="3">
    <source>
        <dbReference type="ARBA" id="ARBA00022692"/>
    </source>
</evidence>
<evidence type="ECO:0000256" key="6">
    <source>
        <dbReference type="ARBA" id="ARBA00023315"/>
    </source>
</evidence>
<comment type="caution">
    <text evidence="9">The sequence shown here is derived from an EMBL/GenBank/DDBJ whole genome shotgun (WGS) entry which is preliminary data.</text>
</comment>
<dbReference type="Proteomes" id="UP000494106">
    <property type="component" value="Unassembled WGS sequence"/>
</dbReference>
<dbReference type="Pfam" id="PF01529">
    <property type="entry name" value="DHHC"/>
    <property type="match status" value="1"/>
</dbReference>
<evidence type="ECO:0000259" key="8">
    <source>
        <dbReference type="Pfam" id="PF01529"/>
    </source>
</evidence>
<accession>A0A8S0ZLH5</accession>
<gene>
    <name evidence="9" type="ORF">APLA_LOCUS5561</name>
</gene>
<dbReference type="GO" id="GO:0016020">
    <property type="term" value="C:membrane"/>
    <property type="evidence" value="ECO:0007669"/>
    <property type="project" value="UniProtKB-SubCell"/>
</dbReference>
<name>A0A8S0ZLH5_ARCPL</name>
<feature type="domain" description="Palmitoyltransferase DHHC" evidence="8">
    <location>
        <begin position="16"/>
        <end position="155"/>
    </location>
</feature>
<dbReference type="OrthoDB" id="302728at2759"/>
<keyword evidence="2 7" id="KW-0808">Transferase</keyword>
<keyword evidence="3 7" id="KW-0812">Transmembrane</keyword>
<organism evidence="9 10">
    <name type="scientific">Arctia plantaginis</name>
    <name type="common">Wood tiger moth</name>
    <name type="synonym">Phalaena plantaginis</name>
    <dbReference type="NCBI Taxonomy" id="874455"/>
    <lineage>
        <taxon>Eukaryota</taxon>
        <taxon>Metazoa</taxon>
        <taxon>Ecdysozoa</taxon>
        <taxon>Arthropoda</taxon>
        <taxon>Hexapoda</taxon>
        <taxon>Insecta</taxon>
        <taxon>Pterygota</taxon>
        <taxon>Neoptera</taxon>
        <taxon>Endopterygota</taxon>
        <taxon>Lepidoptera</taxon>
        <taxon>Glossata</taxon>
        <taxon>Ditrysia</taxon>
        <taxon>Noctuoidea</taxon>
        <taxon>Erebidae</taxon>
        <taxon>Arctiinae</taxon>
        <taxon>Arctia</taxon>
    </lineage>
</organism>
<evidence type="ECO:0000256" key="5">
    <source>
        <dbReference type="ARBA" id="ARBA00023136"/>
    </source>
</evidence>
<dbReference type="PANTHER" id="PTHR12246">
    <property type="entry name" value="PALMITOYLTRANSFERASE ZDHHC16"/>
    <property type="match status" value="1"/>
</dbReference>
<dbReference type="GO" id="GO:0019706">
    <property type="term" value="F:protein-cysteine S-palmitoyltransferase activity"/>
    <property type="evidence" value="ECO:0007669"/>
    <property type="project" value="UniProtKB-EC"/>
</dbReference>
<dbReference type="EMBL" id="CADEBC010000481">
    <property type="protein sequence ID" value="CAB3234295.1"/>
    <property type="molecule type" value="Genomic_DNA"/>
</dbReference>
<evidence type="ECO:0000313" key="9">
    <source>
        <dbReference type="EMBL" id="CAB3234295.1"/>
    </source>
</evidence>
<keyword evidence="10" id="KW-1185">Reference proteome</keyword>
<evidence type="ECO:0000256" key="2">
    <source>
        <dbReference type="ARBA" id="ARBA00022679"/>
    </source>
</evidence>
<dbReference type="InterPro" id="IPR001594">
    <property type="entry name" value="Palmitoyltrfase_DHHC"/>
</dbReference>
<dbReference type="AlphaFoldDB" id="A0A8S0ZLH5"/>
<comment type="similarity">
    <text evidence="7">Belongs to the DHHC palmitoyltransferase family.</text>
</comment>
<dbReference type="InterPro" id="IPR039859">
    <property type="entry name" value="PFA4/ZDH16/20/ERF2-like"/>
</dbReference>
<evidence type="ECO:0000256" key="4">
    <source>
        <dbReference type="ARBA" id="ARBA00022989"/>
    </source>
</evidence>
<comment type="catalytic activity">
    <reaction evidence="7">
        <text>L-cysteinyl-[protein] + hexadecanoyl-CoA = S-hexadecanoyl-L-cysteinyl-[protein] + CoA</text>
        <dbReference type="Rhea" id="RHEA:36683"/>
        <dbReference type="Rhea" id="RHEA-COMP:10131"/>
        <dbReference type="Rhea" id="RHEA-COMP:11032"/>
        <dbReference type="ChEBI" id="CHEBI:29950"/>
        <dbReference type="ChEBI" id="CHEBI:57287"/>
        <dbReference type="ChEBI" id="CHEBI:57379"/>
        <dbReference type="ChEBI" id="CHEBI:74151"/>
        <dbReference type="EC" id="2.3.1.225"/>
    </reaction>
</comment>
<evidence type="ECO:0000256" key="1">
    <source>
        <dbReference type="ARBA" id="ARBA00004141"/>
    </source>
</evidence>
<dbReference type="PROSITE" id="PS50216">
    <property type="entry name" value="DHHC"/>
    <property type="match status" value="1"/>
</dbReference>